<sequence length="145" mass="16336">MLPARTFSVSIPRDWRELYAEIWQPDCFARWASGLTDSGLRCVGDEWLADGLDGPIRIRFTAHNAFGVMDHWVDTGSGKPLHIPLRVVANGEGAEVILTLYRQPDMTDERFAADIKWINRDLQALKALTTGKTRDDGARDQRSLP</sequence>
<proteinExistence type="predicted"/>
<keyword evidence="2" id="KW-1185">Reference proteome</keyword>
<reference evidence="1 2" key="1">
    <citation type="journal article" date="2019" name="Environ. Microbiol.">
        <title>Species interactions and distinct microbial communities in high Arctic permafrost affected cryosols are associated with the CH4 and CO2 gas fluxes.</title>
        <authorList>
            <person name="Altshuler I."/>
            <person name="Hamel J."/>
            <person name="Turney S."/>
            <person name="Magnuson E."/>
            <person name="Levesque R."/>
            <person name="Greer C."/>
            <person name="Whyte L.G."/>
        </authorList>
    </citation>
    <scope>NUCLEOTIDE SEQUENCE [LARGE SCALE GENOMIC DNA]</scope>
    <source>
        <strain evidence="1 2">S5.1</strain>
    </source>
</reference>
<dbReference type="SUPFAM" id="SSF55961">
    <property type="entry name" value="Bet v1-like"/>
    <property type="match status" value="1"/>
</dbReference>
<organism evidence="1 2">
    <name type="scientific">Sphingomonas oligophenolica</name>
    <dbReference type="NCBI Taxonomy" id="301154"/>
    <lineage>
        <taxon>Bacteria</taxon>
        <taxon>Pseudomonadati</taxon>
        <taxon>Pseudomonadota</taxon>
        <taxon>Alphaproteobacteria</taxon>
        <taxon>Sphingomonadales</taxon>
        <taxon>Sphingomonadaceae</taxon>
        <taxon>Sphingomonas</taxon>
    </lineage>
</organism>
<gene>
    <name evidence="1" type="ORF">EAH84_03910</name>
</gene>
<evidence type="ECO:0000313" key="1">
    <source>
        <dbReference type="EMBL" id="TPG14456.1"/>
    </source>
</evidence>
<protein>
    <submittedName>
        <fullName evidence="1">Polyketide cyclase</fullName>
    </submittedName>
</protein>
<dbReference type="Proteomes" id="UP000318413">
    <property type="component" value="Unassembled WGS sequence"/>
</dbReference>
<comment type="caution">
    <text evidence="1">The sequence shown here is derived from an EMBL/GenBank/DDBJ whole genome shotgun (WGS) entry which is preliminary data.</text>
</comment>
<dbReference type="InterPro" id="IPR023393">
    <property type="entry name" value="START-like_dom_sf"/>
</dbReference>
<dbReference type="OrthoDB" id="880456at2"/>
<accession>A0A502CRM7</accession>
<evidence type="ECO:0000313" key="2">
    <source>
        <dbReference type="Proteomes" id="UP000318413"/>
    </source>
</evidence>
<dbReference type="Gene3D" id="3.30.530.20">
    <property type="match status" value="1"/>
</dbReference>
<dbReference type="RefSeq" id="WP_140867995.1">
    <property type="nucleotide sequence ID" value="NZ_RCZK01000002.1"/>
</dbReference>
<dbReference type="AlphaFoldDB" id="A0A502CRM7"/>
<dbReference type="EMBL" id="RCZK01000002">
    <property type="protein sequence ID" value="TPG14456.1"/>
    <property type="molecule type" value="Genomic_DNA"/>
</dbReference>
<name>A0A502CRM7_9SPHN</name>